<dbReference type="SMART" id="SM00331">
    <property type="entry name" value="PP2C_SIG"/>
    <property type="match status" value="1"/>
</dbReference>
<dbReference type="SUPFAM" id="SSF55781">
    <property type="entry name" value="GAF domain-like"/>
    <property type="match status" value="1"/>
</dbReference>
<dbReference type="eggNOG" id="COG3852">
    <property type="taxonomic scope" value="Bacteria"/>
</dbReference>
<dbReference type="InterPro" id="IPR035965">
    <property type="entry name" value="PAS-like_dom_sf"/>
</dbReference>
<dbReference type="KEGG" id="ace:Acel_1882"/>
<dbReference type="NCBIfam" id="TIGR00229">
    <property type="entry name" value="sensory_box"/>
    <property type="match status" value="1"/>
</dbReference>
<proteinExistence type="predicted"/>
<dbReference type="SMART" id="SM00065">
    <property type="entry name" value="GAF"/>
    <property type="match status" value="1"/>
</dbReference>
<reference evidence="5 6" key="1">
    <citation type="journal article" date="2009" name="Genome Res.">
        <title>Complete genome of the cellulolytic thermophile Acidothermus cellulolyticus 11B provides insights into its ecophysiological and evolutionary adaptations.</title>
        <authorList>
            <person name="Barabote R.D."/>
            <person name="Xie G."/>
            <person name="Leu D.H."/>
            <person name="Normand P."/>
            <person name="Necsulea A."/>
            <person name="Daubin V."/>
            <person name="Medigue C."/>
            <person name="Adney W.S."/>
            <person name="Xu X.C."/>
            <person name="Lapidus A."/>
            <person name="Parales R.E."/>
            <person name="Detter C."/>
            <person name="Pujic P."/>
            <person name="Bruce D."/>
            <person name="Lavire C."/>
            <person name="Challacombe J.F."/>
            <person name="Brettin T.S."/>
            <person name="Berry A.M."/>
        </authorList>
    </citation>
    <scope>NUCLEOTIDE SEQUENCE [LARGE SCALE GENOMIC DNA]</scope>
    <source>
        <strain evidence="6">ATCC 43068 / DSM 8971 / 11B</strain>
    </source>
</reference>
<feature type="domain" description="PAC" evidence="4">
    <location>
        <begin position="244"/>
        <end position="297"/>
    </location>
</feature>
<dbReference type="eggNOG" id="COG2203">
    <property type="taxonomic scope" value="Bacteria"/>
</dbReference>
<gene>
    <name evidence="5" type="ordered locus">Acel_1882</name>
</gene>
<dbReference type="InterPro" id="IPR000014">
    <property type="entry name" value="PAS"/>
</dbReference>
<dbReference type="EMBL" id="CP000481">
    <property type="protein sequence ID" value="ABK53654.1"/>
    <property type="molecule type" value="Genomic_DNA"/>
</dbReference>
<evidence type="ECO:0000313" key="5">
    <source>
        <dbReference type="EMBL" id="ABK53654.1"/>
    </source>
</evidence>
<dbReference type="PROSITE" id="PS50113">
    <property type="entry name" value="PAC"/>
    <property type="match status" value="1"/>
</dbReference>
<feature type="region of interest" description="Disordered" evidence="2">
    <location>
        <begin position="1"/>
        <end position="37"/>
    </location>
</feature>
<evidence type="ECO:0000256" key="2">
    <source>
        <dbReference type="SAM" id="MobiDB-lite"/>
    </source>
</evidence>
<dbReference type="PANTHER" id="PTHR43156:SF2">
    <property type="entry name" value="STAGE II SPORULATION PROTEIN E"/>
    <property type="match status" value="1"/>
</dbReference>
<dbReference type="HOGENOM" id="CLU_000445_43_3_11"/>
<dbReference type="InterPro" id="IPR013656">
    <property type="entry name" value="PAS_4"/>
</dbReference>
<name>A0LW44_ACIC1</name>
<protein>
    <submittedName>
        <fullName evidence="5">Putative PAS/PAC sensor protein</fullName>
    </submittedName>
</protein>
<dbReference type="GO" id="GO:0016791">
    <property type="term" value="F:phosphatase activity"/>
    <property type="evidence" value="ECO:0007669"/>
    <property type="project" value="TreeGrafter"/>
</dbReference>
<dbReference type="SUPFAM" id="SSF55785">
    <property type="entry name" value="PYP-like sensor domain (PAS domain)"/>
    <property type="match status" value="2"/>
</dbReference>
<dbReference type="InterPro" id="IPR000700">
    <property type="entry name" value="PAS-assoc_C"/>
</dbReference>
<dbReference type="eggNOG" id="COG2202">
    <property type="taxonomic scope" value="Bacteria"/>
</dbReference>
<evidence type="ECO:0000259" key="3">
    <source>
        <dbReference type="PROSITE" id="PS50112"/>
    </source>
</evidence>
<dbReference type="InterPro" id="IPR036457">
    <property type="entry name" value="PPM-type-like_dom_sf"/>
</dbReference>
<feature type="compositionally biased region" description="Basic and acidic residues" evidence="2">
    <location>
        <begin position="11"/>
        <end position="24"/>
    </location>
</feature>
<dbReference type="PANTHER" id="PTHR43156">
    <property type="entry name" value="STAGE II SPORULATION PROTEIN E-RELATED"/>
    <property type="match status" value="1"/>
</dbReference>
<dbReference type="PROSITE" id="PS50112">
    <property type="entry name" value="PAS"/>
    <property type="match status" value="1"/>
</dbReference>
<dbReference type="eggNOG" id="COG2208">
    <property type="taxonomic scope" value="Bacteria"/>
</dbReference>
<dbReference type="STRING" id="351607.Acel_1882"/>
<dbReference type="Proteomes" id="UP000008221">
    <property type="component" value="Chromosome"/>
</dbReference>
<dbReference type="AlphaFoldDB" id="A0LW44"/>
<dbReference type="InParanoid" id="A0LW44"/>
<organism evidence="5 6">
    <name type="scientific">Acidothermus cellulolyticus (strain ATCC 43068 / DSM 8971 / 11B)</name>
    <dbReference type="NCBI Taxonomy" id="351607"/>
    <lineage>
        <taxon>Bacteria</taxon>
        <taxon>Bacillati</taxon>
        <taxon>Actinomycetota</taxon>
        <taxon>Actinomycetes</taxon>
        <taxon>Acidothermales</taxon>
        <taxon>Acidothermaceae</taxon>
        <taxon>Acidothermus</taxon>
    </lineage>
</organism>
<dbReference type="GO" id="GO:0006355">
    <property type="term" value="P:regulation of DNA-templated transcription"/>
    <property type="evidence" value="ECO:0007669"/>
    <property type="project" value="InterPro"/>
</dbReference>
<dbReference type="SUPFAM" id="SSF81606">
    <property type="entry name" value="PP2C-like"/>
    <property type="match status" value="1"/>
</dbReference>
<dbReference type="Gene3D" id="3.60.40.10">
    <property type="entry name" value="PPM-type phosphatase domain"/>
    <property type="match status" value="1"/>
</dbReference>
<keyword evidence="1" id="KW-0378">Hydrolase</keyword>
<dbReference type="Gene3D" id="3.30.450.20">
    <property type="entry name" value="PAS domain"/>
    <property type="match status" value="2"/>
</dbReference>
<keyword evidence="6" id="KW-1185">Reference proteome</keyword>
<evidence type="ECO:0000313" key="6">
    <source>
        <dbReference type="Proteomes" id="UP000008221"/>
    </source>
</evidence>
<dbReference type="InterPro" id="IPR003018">
    <property type="entry name" value="GAF"/>
</dbReference>
<dbReference type="SMART" id="SM00091">
    <property type="entry name" value="PAS"/>
    <property type="match status" value="2"/>
</dbReference>
<dbReference type="Pfam" id="PF08448">
    <property type="entry name" value="PAS_4"/>
    <property type="match status" value="1"/>
</dbReference>
<dbReference type="InterPro" id="IPR052016">
    <property type="entry name" value="Bact_Sigma-Reg"/>
</dbReference>
<dbReference type="InterPro" id="IPR001932">
    <property type="entry name" value="PPM-type_phosphatase-like_dom"/>
</dbReference>
<dbReference type="Pfam" id="PF01590">
    <property type="entry name" value="GAF"/>
    <property type="match status" value="1"/>
</dbReference>
<dbReference type="CDD" id="cd00130">
    <property type="entry name" value="PAS"/>
    <property type="match status" value="2"/>
</dbReference>
<dbReference type="Pfam" id="PF07228">
    <property type="entry name" value="SpoIIE"/>
    <property type="match status" value="1"/>
</dbReference>
<dbReference type="InterPro" id="IPR013767">
    <property type="entry name" value="PAS_fold"/>
</dbReference>
<evidence type="ECO:0000256" key="1">
    <source>
        <dbReference type="ARBA" id="ARBA00022801"/>
    </source>
</evidence>
<evidence type="ECO:0000259" key="4">
    <source>
        <dbReference type="PROSITE" id="PS50113"/>
    </source>
</evidence>
<dbReference type="Gene3D" id="3.30.450.40">
    <property type="match status" value="1"/>
</dbReference>
<sequence>MRCSVTDPDSPPDKGGQESSHDDTVGDEATTAARPASPEDVDAHLVIDSLVDAVLVVAPDGRIVLANSAAEKLLGAEPGSLSGAPLLDFVPQRYQRAHCAGFERYVRTGEGRLPAGQAVDVAARRRDGVEIPVEIRFGRAGKPTPEGFSVVGVLREVTERIRLERAALLSRYLQAVVEAAPDGVIAWSPDLTILAVNRRFTEMCRLPSEAIPVGGDVVELLQRYGSLLREPQRLLDAFEYARRNPTEAQSLELTLADGRIVETYGAPITDESGTLLGRVWYVHDATERRAAEAHRDRLLRELAAVQRAQQFLLDASTVLARVSGFSESLHALAAAAVPALGDICIVDVLVDDGRRIERVAAVHADPTAQPLVDDLRRRFPPRLDGDNPAAQVLRDGVSRWAAEMSDDFLRATTRNEEHYQLVRALGYTSFITVPMIADGQVLGSITLVSTNSHRRFTDEDVKLAEELARRAALVVAKERRYDAERRLSHNLQASLLPSDLPVFPGVDYAVCFQPGTRDAEVGGDFWDVTTMPDGEVAIMVGDVAGHDMQAAAMMAQLRAACRAIRAETRGPDELVARLHAHWDQLGLARMASAVFARLRPWSGLLRVASAGHPPPLIVEDGRPWFVPIEPSTPFGAPGGGASLWQGTLSPGAVAVFYTDGLVEDRHRDIDDGMARLAVVVTEHWTEPASAIADHVISALLGPERADDVAVLVLRWLGPICS</sequence>
<feature type="domain" description="PAS" evidence="3">
    <location>
        <begin position="46"/>
        <end position="90"/>
    </location>
</feature>
<dbReference type="Pfam" id="PF00989">
    <property type="entry name" value="PAS"/>
    <property type="match status" value="1"/>
</dbReference>
<accession>A0LW44</accession>
<dbReference type="InterPro" id="IPR029016">
    <property type="entry name" value="GAF-like_dom_sf"/>
</dbReference>